<dbReference type="SUPFAM" id="SSF48726">
    <property type="entry name" value="Immunoglobulin"/>
    <property type="match status" value="1"/>
</dbReference>
<dbReference type="RefSeq" id="XP_025072250.1">
    <property type="nucleotide sequence ID" value="XM_025216465.1"/>
</dbReference>
<evidence type="ECO:0000256" key="5">
    <source>
        <dbReference type="SAM" id="Phobius"/>
    </source>
</evidence>
<keyword evidence="1 6" id="KW-0732">Signal</keyword>
<dbReference type="InterPro" id="IPR013783">
    <property type="entry name" value="Ig-like_fold"/>
</dbReference>
<dbReference type="PANTHER" id="PTHR44427:SF1">
    <property type="entry name" value="CARCINOEMBRYONIC ANTIGEN-RELATED CELL ADHESION MOLECULE 1"/>
    <property type="match status" value="1"/>
</dbReference>
<dbReference type="InterPro" id="IPR050831">
    <property type="entry name" value="CEA_cell_adhesion"/>
</dbReference>
<dbReference type="STRING" id="38654.A0A3Q0HNS0"/>
<dbReference type="PANTHER" id="PTHR44427">
    <property type="entry name" value="CARCINOEMBRYONIC ANTIGEN-RELATED CELL ADHESION MOLECULE 19"/>
    <property type="match status" value="1"/>
</dbReference>
<dbReference type="KEGG" id="asn:112552052"/>
<feature type="signal peptide" evidence="6">
    <location>
        <begin position="1"/>
        <end position="36"/>
    </location>
</feature>
<keyword evidence="3" id="KW-0393">Immunoglobulin domain</keyword>
<keyword evidence="5" id="KW-1133">Transmembrane helix</keyword>
<feature type="domain" description="Immunoglobulin V-set" evidence="7">
    <location>
        <begin position="52"/>
        <end position="137"/>
    </location>
</feature>
<dbReference type="GeneID" id="112552052"/>
<evidence type="ECO:0000313" key="8">
    <source>
        <dbReference type="Proteomes" id="UP000189705"/>
    </source>
</evidence>
<dbReference type="RefSeq" id="XP_025072249.1">
    <property type="nucleotide sequence ID" value="XM_025216464.1"/>
</dbReference>
<evidence type="ECO:0000313" key="11">
    <source>
        <dbReference type="RefSeq" id="XP_025072251.1"/>
    </source>
</evidence>
<proteinExistence type="inferred from homology"/>
<dbReference type="InterPro" id="IPR013106">
    <property type="entry name" value="Ig_V-set"/>
</dbReference>
<keyword evidence="5" id="KW-0472">Membrane</keyword>
<gene>
    <name evidence="9 10 11" type="primary">LOC112552052</name>
</gene>
<evidence type="ECO:0000256" key="6">
    <source>
        <dbReference type="SAM" id="SignalP"/>
    </source>
</evidence>
<sequence>MGRQSASQEPSAWHSAWKKLVLTVSLLACCPQPTMTQNQEPQGLTPNPSVPVVGQDFTLSLHPVPHDILSCRWYRGTSTSHPSNLILTYDHQNKAGTIRGPAYTGRESVGPDCSLKIHPFIATDGGAYALTLQTFDSSSEYKIEVSGFSLRIPFVIIIVVAVIFIVLLAVGLGLFFYLRGRHRQSASIVHKGPTGIYGATPSM</sequence>
<keyword evidence="2" id="KW-0325">Glycoprotein</keyword>
<evidence type="ECO:0000256" key="1">
    <source>
        <dbReference type="ARBA" id="ARBA00022729"/>
    </source>
</evidence>
<dbReference type="Pfam" id="PF07686">
    <property type="entry name" value="V-set"/>
    <property type="match status" value="1"/>
</dbReference>
<feature type="transmembrane region" description="Helical" evidence="5">
    <location>
        <begin position="152"/>
        <end position="178"/>
    </location>
</feature>
<evidence type="ECO:0000256" key="3">
    <source>
        <dbReference type="ARBA" id="ARBA00023319"/>
    </source>
</evidence>
<feature type="chain" id="PRO_5044597810" evidence="6">
    <location>
        <begin position="37"/>
        <end position="203"/>
    </location>
</feature>
<organism evidence="8 10">
    <name type="scientific">Alligator sinensis</name>
    <name type="common">Chinese alligator</name>
    <dbReference type="NCBI Taxonomy" id="38654"/>
    <lineage>
        <taxon>Eukaryota</taxon>
        <taxon>Metazoa</taxon>
        <taxon>Chordata</taxon>
        <taxon>Craniata</taxon>
        <taxon>Vertebrata</taxon>
        <taxon>Euteleostomi</taxon>
        <taxon>Archelosauria</taxon>
        <taxon>Archosauria</taxon>
        <taxon>Crocodylia</taxon>
        <taxon>Alligatoridae</taxon>
        <taxon>Alligatorinae</taxon>
        <taxon>Alligator</taxon>
    </lineage>
</organism>
<dbReference type="AlphaFoldDB" id="A0A3Q0HNS0"/>
<protein>
    <submittedName>
        <fullName evidence="9 10">Carcinoembryonic antigen-related cell adhesion molecule 8-like</fullName>
    </submittedName>
</protein>
<evidence type="ECO:0000313" key="10">
    <source>
        <dbReference type="RefSeq" id="XP_025072250.1"/>
    </source>
</evidence>
<comment type="similarity">
    <text evidence="4">Belongs to the immunoglobulin superfamily. CEA family.</text>
</comment>
<reference evidence="9 10" key="1">
    <citation type="submission" date="2025-04" db="UniProtKB">
        <authorList>
            <consortium name="RefSeq"/>
        </authorList>
    </citation>
    <scope>IDENTIFICATION</scope>
</reference>
<dbReference type="Proteomes" id="UP000189705">
    <property type="component" value="Unplaced"/>
</dbReference>
<evidence type="ECO:0000259" key="7">
    <source>
        <dbReference type="Pfam" id="PF07686"/>
    </source>
</evidence>
<dbReference type="Gene3D" id="2.60.40.10">
    <property type="entry name" value="Immunoglobulins"/>
    <property type="match status" value="1"/>
</dbReference>
<accession>A0A3Q0HNS0</accession>
<evidence type="ECO:0000256" key="2">
    <source>
        <dbReference type="ARBA" id="ARBA00023180"/>
    </source>
</evidence>
<dbReference type="RefSeq" id="XP_025072251.1">
    <property type="nucleotide sequence ID" value="XM_025216466.1"/>
</dbReference>
<evidence type="ECO:0000256" key="4">
    <source>
        <dbReference type="ARBA" id="ARBA00038222"/>
    </source>
</evidence>
<evidence type="ECO:0000313" key="9">
    <source>
        <dbReference type="RefSeq" id="XP_025072249.1"/>
    </source>
</evidence>
<name>A0A3Q0HNS0_ALLSI</name>
<keyword evidence="5" id="KW-0812">Transmembrane</keyword>
<dbReference type="InterPro" id="IPR036179">
    <property type="entry name" value="Ig-like_dom_sf"/>
</dbReference>
<keyword evidence="8" id="KW-1185">Reference proteome</keyword>